<dbReference type="SUPFAM" id="SSF52540">
    <property type="entry name" value="P-loop containing nucleoside triphosphate hydrolases"/>
    <property type="match status" value="1"/>
</dbReference>
<evidence type="ECO:0000256" key="2">
    <source>
        <dbReference type="ARBA" id="ARBA00022448"/>
    </source>
</evidence>
<dbReference type="Proteomes" id="UP000627715">
    <property type="component" value="Unassembled WGS sequence"/>
</dbReference>
<protein>
    <recommendedName>
        <fullName evidence="5">ABC-type dipeptide transporter</fullName>
        <ecNumber evidence="5">7.4.2.9</ecNumber>
    </recommendedName>
</protein>
<keyword evidence="3" id="KW-0547">Nucleotide-binding</keyword>
<evidence type="ECO:0000256" key="5">
    <source>
        <dbReference type="ARBA" id="ARBA00038852"/>
    </source>
</evidence>
<dbReference type="PANTHER" id="PTHR43776">
    <property type="entry name" value="TRANSPORT ATP-BINDING PROTEIN"/>
    <property type="match status" value="1"/>
</dbReference>
<comment type="function">
    <text evidence="7">Part of the ABC transporter DppABCDF involved in the uptake of various di/tripeptides. Is also involved in the uptake of phaseolotoxin, a toxic tripeptide inhibiting the enzyme ornithine carbamoyltransferase. Responsible for energy coupling to the transport system.</text>
</comment>
<evidence type="ECO:0000313" key="10">
    <source>
        <dbReference type="EMBL" id="GGG53645.1"/>
    </source>
</evidence>
<dbReference type="CDD" id="cd03257">
    <property type="entry name" value="ABC_NikE_OppD_transporters"/>
    <property type="match status" value="1"/>
</dbReference>
<dbReference type="NCBIfam" id="TIGR01727">
    <property type="entry name" value="oligo_HPY"/>
    <property type="match status" value="1"/>
</dbReference>
<comment type="subunit">
    <text evidence="8">The complex is composed of two ATP-binding proteins (DppD and DppF), two transmembrane proteins (DppB and DppC) and a solute-binding protein (DppA1-A5). Five orthologous SBPs (DppA1-A5) are present in P.aeruginosa, which increases the substrate specificity of the DppBCDF transporter.</text>
</comment>
<dbReference type="Pfam" id="PF00005">
    <property type="entry name" value="ABC_tran"/>
    <property type="match status" value="1"/>
</dbReference>
<dbReference type="InterPro" id="IPR013563">
    <property type="entry name" value="Oligopep_ABC_C"/>
</dbReference>
<dbReference type="GO" id="GO:0005524">
    <property type="term" value="F:ATP binding"/>
    <property type="evidence" value="ECO:0007669"/>
    <property type="project" value="UniProtKB-KW"/>
</dbReference>
<evidence type="ECO:0000259" key="9">
    <source>
        <dbReference type="PROSITE" id="PS50893"/>
    </source>
</evidence>
<name>A0A917GQJ0_9GAMM</name>
<dbReference type="SMART" id="SM00382">
    <property type="entry name" value="AAA"/>
    <property type="match status" value="1"/>
</dbReference>
<dbReference type="Pfam" id="PF08352">
    <property type="entry name" value="oligo_HPY"/>
    <property type="match status" value="1"/>
</dbReference>
<comment type="similarity">
    <text evidence="1">Belongs to the ABC transporter superfamily.</text>
</comment>
<keyword evidence="11" id="KW-1185">Reference proteome</keyword>
<dbReference type="GO" id="GO:0016887">
    <property type="term" value="F:ATP hydrolysis activity"/>
    <property type="evidence" value="ECO:0007669"/>
    <property type="project" value="InterPro"/>
</dbReference>
<comment type="catalytic activity">
    <reaction evidence="6">
        <text>a dipeptide(out) + ATP + H2O = a dipeptide(in) + ADP + phosphate + H(+)</text>
        <dbReference type="Rhea" id="RHEA:23120"/>
        <dbReference type="ChEBI" id="CHEBI:15377"/>
        <dbReference type="ChEBI" id="CHEBI:15378"/>
        <dbReference type="ChEBI" id="CHEBI:30616"/>
        <dbReference type="ChEBI" id="CHEBI:43474"/>
        <dbReference type="ChEBI" id="CHEBI:90799"/>
        <dbReference type="ChEBI" id="CHEBI:456216"/>
        <dbReference type="EC" id="7.4.2.9"/>
    </reaction>
</comment>
<keyword evidence="2" id="KW-0813">Transport</keyword>
<dbReference type="NCBIfam" id="NF008453">
    <property type="entry name" value="PRK11308.1"/>
    <property type="match status" value="1"/>
</dbReference>
<dbReference type="OrthoDB" id="9784450at2"/>
<keyword evidence="4 10" id="KW-0067">ATP-binding</keyword>
<dbReference type="InterPro" id="IPR017871">
    <property type="entry name" value="ABC_transporter-like_CS"/>
</dbReference>
<dbReference type="PROSITE" id="PS00211">
    <property type="entry name" value="ABC_TRANSPORTER_1"/>
    <property type="match status" value="1"/>
</dbReference>
<evidence type="ECO:0000256" key="8">
    <source>
        <dbReference type="ARBA" id="ARBA00065473"/>
    </source>
</evidence>
<dbReference type="GO" id="GO:0055085">
    <property type="term" value="P:transmembrane transport"/>
    <property type="evidence" value="ECO:0007669"/>
    <property type="project" value="UniProtKB-ARBA"/>
</dbReference>
<accession>A0A917GQJ0</accession>
<dbReference type="GO" id="GO:0015833">
    <property type="term" value="P:peptide transport"/>
    <property type="evidence" value="ECO:0007669"/>
    <property type="project" value="InterPro"/>
</dbReference>
<dbReference type="EMBL" id="BMIY01000003">
    <property type="protein sequence ID" value="GGG53645.1"/>
    <property type="molecule type" value="Genomic_DNA"/>
</dbReference>
<dbReference type="InterPro" id="IPR027417">
    <property type="entry name" value="P-loop_NTPase"/>
</dbReference>
<evidence type="ECO:0000313" key="11">
    <source>
        <dbReference type="Proteomes" id="UP000627715"/>
    </source>
</evidence>
<dbReference type="RefSeq" id="WP_068809947.1">
    <property type="nucleotide sequence ID" value="NZ_BMIY01000003.1"/>
</dbReference>
<evidence type="ECO:0000256" key="7">
    <source>
        <dbReference type="ARBA" id="ARBA00058018"/>
    </source>
</evidence>
<evidence type="ECO:0000256" key="1">
    <source>
        <dbReference type="ARBA" id="ARBA00005417"/>
    </source>
</evidence>
<dbReference type="InterPro" id="IPR050319">
    <property type="entry name" value="ABC_transp_ATP-bind"/>
</dbReference>
<organism evidence="10 11">
    <name type="scientific">Pseudohongiella nitratireducens</name>
    <dbReference type="NCBI Taxonomy" id="1768907"/>
    <lineage>
        <taxon>Bacteria</taxon>
        <taxon>Pseudomonadati</taxon>
        <taxon>Pseudomonadota</taxon>
        <taxon>Gammaproteobacteria</taxon>
        <taxon>Pseudomonadales</taxon>
        <taxon>Pseudohongiellaceae</taxon>
        <taxon>Pseudohongiella</taxon>
    </lineage>
</organism>
<reference evidence="10" key="2">
    <citation type="submission" date="2020-09" db="EMBL/GenBank/DDBJ databases">
        <authorList>
            <person name="Sun Q."/>
            <person name="Zhou Y."/>
        </authorList>
    </citation>
    <scope>NUCLEOTIDE SEQUENCE</scope>
    <source>
        <strain evidence="10">CGMCC 1.15425</strain>
    </source>
</reference>
<dbReference type="PROSITE" id="PS50893">
    <property type="entry name" value="ABC_TRANSPORTER_2"/>
    <property type="match status" value="1"/>
</dbReference>
<dbReference type="EC" id="7.4.2.9" evidence="5"/>
<dbReference type="FunFam" id="3.40.50.300:FF:000016">
    <property type="entry name" value="Oligopeptide ABC transporter ATP-binding component"/>
    <property type="match status" value="1"/>
</dbReference>
<feature type="domain" description="ABC transporter" evidence="9">
    <location>
        <begin position="5"/>
        <end position="255"/>
    </location>
</feature>
<dbReference type="PANTHER" id="PTHR43776:SF7">
    <property type="entry name" value="D,D-DIPEPTIDE TRANSPORT ATP-BINDING PROTEIN DDPF-RELATED"/>
    <property type="match status" value="1"/>
</dbReference>
<dbReference type="InterPro" id="IPR003439">
    <property type="entry name" value="ABC_transporter-like_ATP-bd"/>
</dbReference>
<gene>
    <name evidence="10" type="ORF">GCM10011403_08510</name>
</gene>
<dbReference type="InterPro" id="IPR003593">
    <property type="entry name" value="AAA+_ATPase"/>
</dbReference>
<proteinExistence type="inferred from homology"/>
<comment type="caution">
    <text evidence="10">The sequence shown here is derived from an EMBL/GenBank/DDBJ whole genome shotgun (WGS) entry which is preliminary data.</text>
</comment>
<evidence type="ECO:0000256" key="3">
    <source>
        <dbReference type="ARBA" id="ARBA00022741"/>
    </source>
</evidence>
<evidence type="ECO:0000256" key="6">
    <source>
        <dbReference type="ARBA" id="ARBA00047356"/>
    </source>
</evidence>
<dbReference type="Gene3D" id="3.40.50.300">
    <property type="entry name" value="P-loop containing nucleotide triphosphate hydrolases"/>
    <property type="match status" value="1"/>
</dbReference>
<evidence type="ECO:0000256" key="4">
    <source>
        <dbReference type="ARBA" id="ARBA00022840"/>
    </source>
</evidence>
<reference evidence="10" key="1">
    <citation type="journal article" date="2014" name="Int. J. Syst. Evol. Microbiol.">
        <title>Complete genome sequence of Corynebacterium casei LMG S-19264T (=DSM 44701T), isolated from a smear-ripened cheese.</title>
        <authorList>
            <consortium name="US DOE Joint Genome Institute (JGI-PGF)"/>
            <person name="Walter F."/>
            <person name="Albersmeier A."/>
            <person name="Kalinowski J."/>
            <person name="Ruckert C."/>
        </authorList>
    </citation>
    <scope>NUCLEOTIDE SEQUENCE</scope>
    <source>
        <strain evidence="10">CGMCC 1.15425</strain>
    </source>
</reference>
<dbReference type="AlphaFoldDB" id="A0A917GQJ0"/>
<sequence>MTPLLEVNDLKMHFPVREGLFLRASKFNRAVDGVNLHVAPGETLGLVGESGCGKSTLGRCITRLYQPTSGEIKFRDQDISRMRNRDLLPLRRDIQMIFQDPLESLNARHTVGEILEEPLIIHKMGNRQERQKRVAELLNQVGLPARSVTRYPFEFSGGQRQRIGIARAIALKPSLIVCDEPVSALDVSIQSQILNLLVELQQELNLAYLFIAHDLAVVKHISDRIAIMYLGRIVESGPGEALYRNPQHPYTQSLISAIPVPDPHQKSQRILLKGDVPSPINPPSGCRFHTRCPRATQICKEQEPVLTAQPETGGLVTACHHAGPA</sequence>